<dbReference type="SMART" id="SM00852">
    <property type="entry name" value="MoCF_biosynth"/>
    <property type="match status" value="1"/>
</dbReference>
<evidence type="ECO:0000256" key="17">
    <source>
        <dbReference type="ARBA" id="ARBA00031145"/>
    </source>
</evidence>
<evidence type="ECO:0000256" key="15">
    <source>
        <dbReference type="ARBA" id="ARBA00022827"/>
    </source>
</evidence>
<evidence type="ECO:0000256" key="8">
    <source>
        <dbReference type="ARBA" id="ARBA00015431"/>
    </source>
</evidence>
<evidence type="ECO:0000256" key="9">
    <source>
        <dbReference type="ARBA" id="ARBA00022490"/>
    </source>
</evidence>
<comment type="similarity">
    <text evidence="5">In the C-terminal section; belongs to the PAPS reductase family. FAD1 subfamily.</text>
</comment>
<comment type="function">
    <text evidence="2">Catalyzes the adenylation of flavin mononucleotide (FMN) to form flavin adenine dinucleotide (FAD) coenzyme.</text>
</comment>
<dbReference type="Gene3D" id="3.40.50.620">
    <property type="entry name" value="HUPs"/>
    <property type="match status" value="1"/>
</dbReference>
<dbReference type="GO" id="GO:0005524">
    <property type="term" value="F:ATP binding"/>
    <property type="evidence" value="ECO:0007669"/>
    <property type="project" value="UniProtKB-KW"/>
</dbReference>
<keyword evidence="10" id="KW-0285">Flavoprotein</keyword>
<keyword evidence="22" id="KW-1185">Reference proteome</keyword>
<evidence type="ECO:0000256" key="14">
    <source>
        <dbReference type="ARBA" id="ARBA00022741"/>
    </source>
</evidence>
<dbReference type="InterPro" id="IPR014729">
    <property type="entry name" value="Rossmann-like_a/b/a_fold"/>
</dbReference>
<dbReference type="GO" id="GO:0006747">
    <property type="term" value="P:FAD biosynthetic process"/>
    <property type="evidence" value="ECO:0007669"/>
    <property type="project" value="TreeGrafter"/>
</dbReference>
<keyword evidence="9" id="KW-0963">Cytoplasm</keyword>
<comment type="catalytic activity">
    <reaction evidence="20">
        <text>FMN + ATP + H(+) = FAD + diphosphate</text>
        <dbReference type="Rhea" id="RHEA:17237"/>
        <dbReference type="ChEBI" id="CHEBI:15378"/>
        <dbReference type="ChEBI" id="CHEBI:30616"/>
        <dbReference type="ChEBI" id="CHEBI:33019"/>
        <dbReference type="ChEBI" id="CHEBI:57692"/>
        <dbReference type="ChEBI" id="CHEBI:58210"/>
        <dbReference type="EC" id="2.7.7.2"/>
    </reaction>
</comment>
<keyword evidence="13" id="KW-0548">Nucleotidyltransferase</keyword>
<feature type="domain" description="MoaB/Mog" evidence="21">
    <location>
        <begin position="99"/>
        <end position="264"/>
    </location>
</feature>
<accession>A0A1S3JK05</accession>
<evidence type="ECO:0000259" key="21">
    <source>
        <dbReference type="SMART" id="SM00852"/>
    </source>
</evidence>
<dbReference type="STRING" id="7574.A0A1S3JK05"/>
<dbReference type="InterPro" id="IPR002500">
    <property type="entry name" value="PAPS_reduct_dom"/>
</dbReference>
<dbReference type="Pfam" id="PF24102">
    <property type="entry name" value="FLAD1_M"/>
    <property type="match status" value="1"/>
</dbReference>
<dbReference type="PANTHER" id="PTHR23293:SF9">
    <property type="entry name" value="FAD SYNTHASE"/>
    <property type="match status" value="1"/>
</dbReference>
<dbReference type="SUPFAM" id="SSF52402">
    <property type="entry name" value="Adenine nucleotide alpha hydrolases-like"/>
    <property type="match status" value="1"/>
</dbReference>
<name>A0A1S3JK05_LINAN</name>
<dbReference type="EC" id="2.7.7.2" evidence="7"/>
<evidence type="ECO:0000256" key="4">
    <source>
        <dbReference type="ARBA" id="ARBA00004726"/>
    </source>
</evidence>
<dbReference type="GO" id="GO:0005737">
    <property type="term" value="C:cytoplasm"/>
    <property type="evidence" value="ECO:0007669"/>
    <property type="project" value="UniProtKB-SubCell"/>
</dbReference>
<dbReference type="GO" id="GO:0003919">
    <property type="term" value="F:FMN adenylyltransferase activity"/>
    <property type="evidence" value="ECO:0007669"/>
    <property type="project" value="UniProtKB-EC"/>
</dbReference>
<dbReference type="AlphaFoldDB" id="A0A1S3JK05"/>
<evidence type="ECO:0000256" key="7">
    <source>
        <dbReference type="ARBA" id="ARBA00012393"/>
    </source>
</evidence>
<gene>
    <name evidence="23" type="primary">LOC106173914</name>
</gene>
<evidence type="ECO:0000256" key="2">
    <source>
        <dbReference type="ARBA" id="ARBA00003316"/>
    </source>
</evidence>
<dbReference type="Pfam" id="PF00994">
    <property type="entry name" value="MoCF_biosynth"/>
    <property type="match status" value="1"/>
</dbReference>
<dbReference type="KEGG" id="lak:106173914"/>
<keyword evidence="12" id="KW-0808">Transferase</keyword>
<comment type="pathway">
    <text evidence="4">Cofactor biosynthesis; FAD biosynthesis; FAD from FMN: step 1/1.</text>
</comment>
<evidence type="ECO:0000256" key="19">
    <source>
        <dbReference type="ARBA" id="ARBA00031871"/>
    </source>
</evidence>
<evidence type="ECO:0000256" key="13">
    <source>
        <dbReference type="ARBA" id="ARBA00022695"/>
    </source>
</evidence>
<evidence type="ECO:0000256" key="6">
    <source>
        <dbReference type="ARBA" id="ARBA00007589"/>
    </source>
</evidence>
<dbReference type="SUPFAM" id="SSF53218">
    <property type="entry name" value="Molybdenum cofactor biosynthesis proteins"/>
    <property type="match status" value="1"/>
</dbReference>
<evidence type="ECO:0000256" key="20">
    <source>
        <dbReference type="ARBA" id="ARBA00049494"/>
    </source>
</evidence>
<keyword evidence="14" id="KW-0547">Nucleotide-binding</keyword>
<sequence length="575" mass="64744">MIKFLSIFIQLRQTPVTIVNPVGRSSRACVYTVSERATGALACHQIPQTGLFYCTARLPSPSVNKICSVVEDNCGSMSHASQVKRLSFLPSMEASPTVGILIIGDEILKGQTQDTNSHFLCKRLFSLGVKVKKITTVGDELDEIANAVKQFSAAYTHVITSGGIGPTHDDRTFEAVAKAFGESVEPHPELVALCQHYFGTDDLKSPKLKLAHIPKSAKLQYGSDPATGQKTKYPLVSIHNVYMFPGVPSLMERAFVMLEGLFHNPDSSVYTKELYINMDEFSIADAFNKVDERYRDTVILGSYPDFHNSYYKVKVTLEATDKGKLDEATYFLQGLLPKEALVKYEKDPLSHAVEEVYSQAETWPTVKSSLRVLEECLEKYSLDEVCVGFNGGKDCSALLHLFYTVVKKKYADQVVDAPLKALYIRSRSPFPEVELFIQQGVDRYGLQLLRYDGRIKECLGELKKDCPHIKAVVMGTRRTDPYSVQLEAFSMTDPDWPQFMRVNPILDWSYHDIWRFLRGLNLPYCSLYDIGYTSLGSMENTHPNPALRYIDQFGLAKYRPAYELEQGDLERSGRN</sequence>
<protein>
    <recommendedName>
        <fullName evidence="8">FAD synthase</fullName>
        <ecNumber evidence="7">2.7.7.2</ecNumber>
    </recommendedName>
    <alternativeName>
        <fullName evidence="17">FAD pyrophosphorylase</fullName>
    </alternativeName>
    <alternativeName>
        <fullName evidence="19">FMN adenylyltransferase</fullName>
    </alternativeName>
    <alternativeName>
        <fullName evidence="18">Flavin adenine dinucleotide synthase</fullName>
    </alternativeName>
</protein>
<dbReference type="RefSeq" id="XP_013410703.1">
    <property type="nucleotide sequence ID" value="XM_013555249.1"/>
</dbReference>
<evidence type="ECO:0000256" key="11">
    <source>
        <dbReference type="ARBA" id="ARBA00022643"/>
    </source>
</evidence>
<dbReference type="Gene3D" id="3.40.980.10">
    <property type="entry name" value="MoaB/Mog-like domain"/>
    <property type="match status" value="1"/>
</dbReference>
<comment type="cofactor">
    <cofactor evidence="1">
        <name>Mg(2+)</name>
        <dbReference type="ChEBI" id="CHEBI:18420"/>
    </cofactor>
</comment>
<dbReference type="PANTHER" id="PTHR23293">
    <property type="entry name" value="FAD SYNTHETASE-RELATED FMN ADENYLYLTRANSFERASE"/>
    <property type="match status" value="1"/>
</dbReference>
<dbReference type="GeneID" id="106173914"/>
<comment type="subcellular location">
    <subcellularLocation>
        <location evidence="3">Cytoplasm</location>
    </subcellularLocation>
</comment>
<evidence type="ECO:0000256" key="10">
    <source>
        <dbReference type="ARBA" id="ARBA00022630"/>
    </source>
</evidence>
<keyword evidence="16" id="KW-0067">ATP-binding</keyword>
<dbReference type="CDD" id="cd23948">
    <property type="entry name" value="FAD_synthase"/>
    <property type="match status" value="1"/>
</dbReference>
<dbReference type="Proteomes" id="UP000085678">
    <property type="component" value="Unplaced"/>
</dbReference>
<evidence type="ECO:0000256" key="16">
    <source>
        <dbReference type="ARBA" id="ARBA00022840"/>
    </source>
</evidence>
<keyword evidence="11" id="KW-0288">FMN</keyword>
<dbReference type="CDD" id="cd00885">
    <property type="entry name" value="cinA"/>
    <property type="match status" value="1"/>
</dbReference>
<proteinExistence type="inferred from homology"/>
<dbReference type="InterPro" id="IPR001453">
    <property type="entry name" value="MoaB/Mog_dom"/>
</dbReference>
<keyword evidence="15" id="KW-0274">FAD</keyword>
<evidence type="ECO:0000256" key="3">
    <source>
        <dbReference type="ARBA" id="ARBA00004496"/>
    </source>
</evidence>
<evidence type="ECO:0000256" key="18">
    <source>
        <dbReference type="ARBA" id="ARBA00031676"/>
    </source>
</evidence>
<evidence type="ECO:0000313" key="22">
    <source>
        <dbReference type="Proteomes" id="UP000085678"/>
    </source>
</evidence>
<comment type="similarity">
    <text evidence="6">In the N-terminal section; belongs to the MoaB/Mog family.</text>
</comment>
<evidence type="ECO:0000256" key="5">
    <source>
        <dbReference type="ARBA" id="ARBA00006749"/>
    </source>
</evidence>
<evidence type="ECO:0000256" key="1">
    <source>
        <dbReference type="ARBA" id="ARBA00001946"/>
    </source>
</evidence>
<organism evidence="22 23">
    <name type="scientific">Lingula anatina</name>
    <name type="common">Brachiopod</name>
    <name type="synonym">Lingula unguis</name>
    <dbReference type="NCBI Taxonomy" id="7574"/>
    <lineage>
        <taxon>Eukaryota</taxon>
        <taxon>Metazoa</taxon>
        <taxon>Spiralia</taxon>
        <taxon>Lophotrochozoa</taxon>
        <taxon>Brachiopoda</taxon>
        <taxon>Linguliformea</taxon>
        <taxon>Lingulata</taxon>
        <taxon>Lingulida</taxon>
        <taxon>Linguloidea</taxon>
        <taxon>Lingulidae</taxon>
        <taxon>Lingula</taxon>
    </lineage>
</organism>
<dbReference type="OrthoDB" id="270728at2759"/>
<dbReference type="InterPro" id="IPR056596">
    <property type="entry name" value="FLAD1_M"/>
</dbReference>
<dbReference type="FunFam" id="3.40.50.620:FF:000113">
    <property type="entry name" value="FAD synthase"/>
    <property type="match status" value="1"/>
</dbReference>
<reference evidence="23" key="1">
    <citation type="submission" date="2025-08" db="UniProtKB">
        <authorList>
            <consortium name="RefSeq"/>
        </authorList>
    </citation>
    <scope>IDENTIFICATION</scope>
    <source>
        <tissue evidence="23">Gonads</tissue>
    </source>
</reference>
<evidence type="ECO:0000256" key="12">
    <source>
        <dbReference type="ARBA" id="ARBA00022679"/>
    </source>
</evidence>
<dbReference type="InterPro" id="IPR036425">
    <property type="entry name" value="MoaB/Mog-like_dom_sf"/>
</dbReference>
<evidence type="ECO:0000313" key="23">
    <source>
        <dbReference type="RefSeq" id="XP_013410703.1"/>
    </source>
</evidence>
<dbReference type="Pfam" id="PF01507">
    <property type="entry name" value="PAPS_reduct"/>
    <property type="match status" value="2"/>
</dbReference>
<dbReference type="InParanoid" id="A0A1S3JK05"/>